<dbReference type="EMBL" id="JAHBOM010000003">
    <property type="protein sequence ID" value="MBU8822233.1"/>
    <property type="molecule type" value="Genomic_DNA"/>
</dbReference>
<dbReference type="RefSeq" id="WP_073680395.1">
    <property type="nucleotide sequence ID" value="NZ_CP092364.2"/>
</dbReference>
<evidence type="ECO:0000313" key="1">
    <source>
        <dbReference type="EMBL" id="MBU8822233.1"/>
    </source>
</evidence>
<keyword evidence="2" id="KW-1185">Reference proteome</keyword>
<protein>
    <submittedName>
        <fullName evidence="1">Uncharacterized protein</fullName>
    </submittedName>
</protein>
<gene>
    <name evidence="1" type="ORF">KL859_04995</name>
</gene>
<proteinExistence type="predicted"/>
<organism evidence="1 2">
    <name type="scientific">Mycolicibacterium goodii</name>
    <name type="common">Mycobacterium goodii</name>
    <dbReference type="NCBI Taxonomy" id="134601"/>
    <lineage>
        <taxon>Bacteria</taxon>
        <taxon>Bacillati</taxon>
        <taxon>Actinomycetota</taxon>
        <taxon>Actinomycetes</taxon>
        <taxon>Mycobacteriales</taxon>
        <taxon>Mycobacteriaceae</taxon>
        <taxon>Mycolicibacterium</taxon>
    </lineage>
</organism>
<sequence length="148" mass="16075">MTPPGSQPIPPLQTATDPVRCAEDMRNRWRALVGGLVFTERLLWVGFVGADLRLHKTMSQVPLRARPQPGRVEYVVSRLSRVLAGLDPGSTVAFLLSRPGRGPLSGLDRDWAALLTTTAARYGVPLQPIFRANDEAVVEVPTPLRAAG</sequence>
<evidence type="ECO:0000313" key="2">
    <source>
        <dbReference type="Proteomes" id="UP000696413"/>
    </source>
</evidence>
<name>A0ABS6HLJ2_MYCGD</name>
<comment type="caution">
    <text evidence="1">The sequence shown here is derived from an EMBL/GenBank/DDBJ whole genome shotgun (WGS) entry which is preliminary data.</text>
</comment>
<dbReference type="Proteomes" id="UP000696413">
    <property type="component" value="Unassembled WGS sequence"/>
</dbReference>
<reference evidence="1 2" key="1">
    <citation type="submission" date="2021-05" db="EMBL/GenBank/DDBJ databases">
        <title>Draft Genome Sequences of Clinical Respiratory Isolates of Mycobacterium goodii Recovered in Ireland.</title>
        <authorList>
            <person name="Flanagan P.R."/>
            <person name="Mok S."/>
            <person name="Roycroft E."/>
            <person name="Rogers T.R."/>
            <person name="Fitzgibbon M."/>
        </authorList>
    </citation>
    <scope>NUCLEOTIDE SEQUENCE [LARGE SCALE GENOMIC DNA]</scope>
    <source>
        <strain evidence="1 2">14IE55</strain>
    </source>
</reference>
<accession>A0ABS6HLJ2</accession>